<dbReference type="RefSeq" id="WP_123229339.1">
    <property type="nucleotide sequence ID" value="NZ_RJSE01000009.1"/>
</dbReference>
<dbReference type="Proteomes" id="UP000267128">
    <property type="component" value="Unassembled WGS sequence"/>
</dbReference>
<dbReference type="EMBL" id="RJSE01000009">
    <property type="protein sequence ID" value="RNL60587.1"/>
    <property type="molecule type" value="Genomic_DNA"/>
</dbReference>
<evidence type="ECO:0008006" key="5">
    <source>
        <dbReference type="Google" id="ProtNLM"/>
    </source>
</evidence>
<dbReference type="AlphaFoldDB" id="A0A3N0CAU8"/>
<feature type="compositionally biased region" description="Polar residues" evidence="1">
    <location>
        <begin position="207"/>
        <end position="218"/>
    </location>
</feature>
<dbReference type="InterPro" id="IPR047789">
    <property type="entry name" value="CU044_5270-like"/>
</dbReference>
<reference evidence="3 4" key="1">
    <citation type="submission" date="2018-11" db="EMBL/GenBank/DDBJ databases">
        <authorList>
            <person name="Li F."/>
        </authorList>
    </citation>
    <scope>NUCLEOTIDE SEQUENCE [LARGE SCALE GENOMIC DNA]</scope>
    <source>
        <strain evidence="3 4">Gsoil 097</strain>
    </source>
</reference>
<name>A0A3N0CAU8_9ACTN</name>
<dbReference type="OrthoDB" id="4827946at2"/>
<keyword evidence="4" id="KW-1185">Reference proteome</keyword>
<sequence>MSNLRPNDDPELRKLLDSIGLHENVVPESDPESTARAQAMLGRILEQPRGRGQGRRFVRPDLRLRVGGRRTVLGLLAAGVACAVIAIALVVVEPGAGPRPAAAETPPMLTFSGVDGDHLPGAGAPARALLENLAGRAEGQPPAADLPVQRVVLDAWWSSTDPADRDRGPATVLVPRHVEVYQLPDGTRRSIERRGRPLDADGRATDQPGSWSAVPSTTDETFTNDLGADYPGTLPESVPALRKLLAPPYGCGGVAGGCLLGAVNDLFTGYVVAPSVTARLWRLLATEPTITTLGTTKDRLGRDAVVLVADATDPTQRTLVLIDPDTGRYLGSESILVKPNKDLGFKPPAVVAFTALASADRVEQGEVPDSRTTTRY</sequence>
<feature type="compositionally biased region" description="Basic and acidic residues" evidence="1">
    <location>
        <begin position="188"/>
        <end position="204"/>
    </location>
</feature>
<comment type="caution">
    <text evidence="3">The sequence shown here is derived from an EMBL/GenBank/DDBJ whole genome shotgun (WGS) entry which is preliminary data.</text>
</comment>
<evidence type="ECO:0000313" key="4">
    <source>
        <dbReference type="Proteomes" id="UP000267128"/>
    </source>
</evidence>
<dbReference type="NCBIfam" id="NF038083">
    <property type="entry name" value="CU044_5270_fam"/>
    <property type="match status" value="1"/>
</dbReference>
<evidence type="ECO:0000256" key="1">
    <source>
        <dbReference type="SAM" id="MobiDB-lite"/>
    </source>
</evidence>
<evidence type="ECO:0000313" key="3">
    <source>
        <dbReference type="EMBL" id="RNL60587.1"/>
    </source>
</evidence>
<accession>A0A3N0CAU8</accession>
<feature type="transmembrane region" description="Helical" evidence="2">
    <location>
        <begin position="72"/>
        <end position="92"/>
    </location>
</feature>
<gene>
    <name evidence="3" type="ORF">EFK50_19930</name>
</gene>
<protein>
    <recommendedName>
        <fullName evidence="5">CU044_5270 family protein</fullName>
    </recommendedName>
</protein>
<keyword evidence="2" id="KW-0812">Transmembrane</keyword>
<keyword evidence="2" id="KW-1133">Transmembrane helix</keyword>
<feature type="region of interest" description="Disordered" evidence="1">
    <location>
        <begin position="188"/>
        <end position="218"/>
    </location>
</feature>
<proteinExistence type="predicted"/>
<evidence type="ECO:0000256" key="2">
    <source>
        <dbReference type="SAM" id="Phobius"/>
    </source>
</evidence>
<organism evidence="3 4">
    <name type="scientific">Nocardioides marmoriginsengisoli</name>
    <dbReference type="NCBI Taxonomy" id="661483"/>
    <lineage>
        <taxon>Bacteria</taxon>
        <taxon>Bacillati</taxon>
        <taxon>Actinomycetota</taxon>
        <taxon>Actinomycetes</taxon>
        <taxon>Propionibacteriales</taxon>
        <taxon>Nocardioidaceae</taxon>
        <taxon>Nocardioides</taxon>
    </lineage>
</organism>
<keyword evidence="2" id="KW-0472">Membrane</keyword>